<organism evidence="1">
    <name type="scientific">Isavirus salaris</name>
    <dbReference type="NCBI Taxonomy" id="55987"/>
    <lineage>
        <taxon>Viruses</taxon>
        <taxon>Riboviria</taxon>
        <taxon>Orthornavirae</taxon>
        <taxon>Negarnaviricota</taxon>
        <taxon>Polyploviricotina</taxon>
        <taxon>Insthoviricetes</taxon>
        <taxon>Articulavirales</taxon>
        <taxon>Orthomyxoviridae</taxon>
        <taxon>Isavirus</taxon>
    </lineage>
</organism>
<protein>
    <submittedName>
        <fullName evidence="1">Truncated p10.6 kDa protein</fullName>
    </submittedName>
</protein>
<name>A6MST4_9ORTO</name>
<sequence>MDFTKVYGVLVDQLKLHGKDKVTGPEHNEMVRNDQEKQLHGQIHWKLRSLYTSHDLVVRENG</sequence>
<proteinExistence type="predicted"/>
<evidence type="ECO:0000313" key="1">
    <source>
        <dbReference type="EMBL" id="ABR13687.1"/>
    </source>
</evidence>
<accession>A6MST4</accession>
<dbReference type="EMBL" id="EF432566">
    <property type="protein sequence ID" value="ABR13687.1"/>
    <property type="molecule type" value="Viral_cRNA"/>
</dbReference>
<reference evidence="1" key="1">
    <citation type="journal article" date="2007" name="Virol. J.">
        <title>Characterization of gene expression on genomic segment 7 of infectious salmon anaemia virus.</title>
        <authorList>
            <person name="Kibenge F.S."/>
            <person name="Xu H."/>
            <person name="Kibenge M.J."/>
            <person name="Qian B."/>
            <person name="Joseph T."/>
        </authorList>
    </citation>
    <scope>NUCLEOTIDE SEQUENCE</scope>
    <source>
        <strain evidence="1">RPC/NB 04-085-1</strain>
    </source>
</reference>